<dbReference type="Proteomes" id="UP000009168">
    <property type="component" value="Unassembled WGS sequence"/>
</dbReference>
<protein>
    <submittedName>
        <fullName evidence="1">Uncharacterized protein</fullName>
    </submittedName>
</protein>
<dbReference type="KEGG" id="tet:TTHERM_01104860"/>
<name>Q24D73_TETTS</name>
<dbReference type="RefSeq" id="XP_001025961.2">
    <property type="nucleotide sequence ID" value="XM_001025961.2"/>
</dbReference>
<dbReference type="GeneID" id="7846970"/>
<organism evidence="1 2">
    <name type="scientific">Tetrahymena thermophila (strain SB210)</name>
    <dbReference type="NCBI Taxonomy" id="312017"/>
    <lineage>
        <taxon>Eukaryota</taxon>
        <taxon>Sar</taxon>
        <taxon>Alveolata</taxon>
        <taxon>Ciliophora</taxon>
        <taxon>Intramacronucleata</taxon>
        <taxon>Oligohymenophorea</taxon>
        <taxon>Hymenostomatida</taxon>
        <taxon>Tetrahymenina</taxon>
        <taxon>Tetrahymenidae</taxon>
        <taxon>Tetrahymena</taxon>
    </lineage>
</organism>
<dbReference type="HOGENOM" id="CLU_104844_0_0_1"/>
<dbReference type="InterPro" id="IPR028008">
    <property type="entry name" value="DUF4441"/>
</dbReference>
<proteinExistence type="predicted"/>
<evidence type="ECO:0000313" key="1">
    <source>
        <dbReference type="EMBL" id="EAS05716.2"/>
    </source>
</evidence>
<accession>Q24D73</accession>
<dbReference type="AlphaFoldDB" id="Q24D73"/>
<evidence type="ECO:0000313" key="2">
    <source>
        <dbReference type="Proteomes" id="UP000009168"/>
    </source>
</evidence>
<dbReference type="EMBL" id="GG662332">
    <property type="protein sequence ID" value="EAS05716.2"/>
    <property type="molecule type" value="Genomic_DNA"/>
</dbReference>
<sequence length="212" mass="25122">MINFQQYELFQNQCKEYLCGQNVNMASTKLTRSEQERDLSMSLIKNEKQNIESKDICESEFSFSGNLQLQEEGFEMSDLVQKFDKISKNNISKNIIKAFFNYLIDIKKNDLLTDFVYKGVLPTHARKMAKSFIQSYIFNNKSLLKLIQHPKYGKAFEFYLTFEAQKWLMNSKVQQKEIHLIYIDFLKLLCSNPKYSNHIISYKNNKKIKLNE</sequence>
<reference evidence="2" key="1">
    <citation type="journal article" date="2006" name="PLoS Biol.">
        <title>Macronuclear genome sequence of the ciliate Tetrahymena thermophila, a model eukaryote.</title>
        <authorList>
            <person name="Eisen J.A."/>
            <person name="Coyne R.S."/>
            <person name="Wu M."/>
            <person name="Wu D."/>
            <person name="Thiagarajan M."/>
            <person name="Wortman J.R."/>
            <person name="Badger J.H."/>
            <person name="Ren Q."/>
            <person name="Amedeo P."/>
            <person name="Jones K.M."/>
            <person name="Tallon L.J."/>
            <person name="Delcher A.L."/>
            <person name="Salzberg S.L."/>
            <person name="Silva J.C."/>
            <person name="Haas B.J."/>
            <person name="Majoros W.H."/>
            <person name="Farzad M."/>
            <person name="Carlton J.M."/>
            <person name="Smith R.K. Jr."/>
            <person name="Garg J."/>
            <person name="Pearlman R.E."/>
            <person name="Karrer K.M."/>
            <person name="Sun L."/>
            <person name="Manning G."/>
            <person name="Elde N.C."/>
            <person name="Turkewitz A.P."/>
            <person name="Asai D.J."/>
            <person name="Wilkes D.E."/>
            <person name="Wang Y."/>
            <person name="Cai H."/>
            <person name="Collins K."/>
            <person name="Stewart B.A."/>
            <person name="Lee S.R."/>
            <person name="Wilamowska K."/>
            <person name="Weinberg Z."/>
            <person name="Ruzzo W.L."/>
            <person name="Wloga D."/>
            <person name="Gaertig J."/>
            <person name="Frankel J."/>
            <person name="Tsao C.-C."/>
            <person name="Gorovsky M.A."/>
            <person name="Keeling P.J."/>
            <person name="Waller R.F."/>
            <person name="Patron N.J."/>
            <person name="Cherry J.M."/>
            <person name="Stover N.A."/>
            <person name="Krieger C.J."/>
            <person name="del Toro C."/>
            <person name="Ryder H.F."/>
            <person name="Williamson S.C."/>
            <person name="Barbeau R.A."/>
            <person name="Hamilton E.P."/>
            <person name="Orias E."/>
        </authorList>
    </citation>
    <scope>NUCLEOTIDE SEQUENCE [LARGE SCALE GENOMIC DNA]</scope>
    <source>
        <strain evidence="2">SB210</strain>
    </source>
</reference>
<dbReference type="Pfam" id="PF14536">
    <property type="entry name" value="DUF4441"/>
    <property type="match status" value="1"/>
</dbReference>
<dbReference type="InParanoid" id="Q24D73"/>
<keyword evidence="2" id="KW-1185">Reference proteome</keyword>
<gene>
    <name evidence="1" type="ORF">TTHERM_01104860</name>
</gene>